<dbReference type="Proteomes" id="UP001498476">
    <property type="component" value="Unassembled WGS sequence"/>
</dbReference>
<protein>
    <submittedName>
        <fullName evidence="2">Uncharacterized protein</fullName>
    </submittedName>
</protein>
<keyword evidence="1" id="KW-0732">Signal</keyword>
<accession>A0ABR1GZ64</accession>
<feature type="signal peptide" evidence="1">
    <location>
        <begin position="1"/>
        <end position="17"/>
    </location>
</feature>
<gene>
    <name evidence="2" type="ORF">QQX98_007181</name>
</gene>
<evidence type="ECO:0000313" key="3">
    <source>
        <dbReference type="Proteomes" id="UP001498476"/>
    </source>
</evidence>
<feature type="chain" id="PRO_5046971176" evidence="1">
    <location>
        <begin position="18"/>
        <end position="100"/>
    </location>
</feature>
<comment type="caution">
    <text evidence="2">The sequence shown here is derived from an EMBL/GenBank/DDBJ whole genome shotgun (WGS) entry which is preliminary data.</text>
</comment>
<sequence>MKFTTAAVVLLANGITAMPWSHDASKQSSGLPNTEEIILHVKVSQAPAPAANSASQFDVCLRVCWPDTPQCPTGWYSNNVGTKDHPCWTCCKAPQFDSSL</sequence>
<proteinExistence type="predicted"/>
<reference evidence="2 3" key="1">
    <citation type="journal article" date="2025" name="Microbiol. Resour. Announc.">
        <title>Draft genome sequences for Neonectria magnoliae and Neonectria punicea, canker pathogens of Liriodendron tulipifera and Acer saccharum in West Virginia.</title>
        <authorList>
            <person name="Petronek H.M."/>
            <person name="Kasson M.T."/>
            <person name="Metheny A.M."/>
            <person name="Stauder C.M."/>
            <person name="Lovett B."/>
            <person name="Lynch S.C."/>
            <person name="Garnas J.R."/>
            <person name="Kasson L.R."/>
            <person name="Stajich J.E."/>
        </authorList>
    </citation>
    <scope>NUCLEOTIDE SEQUENCE [LARGE SCALE GENOMIC DNA]</scope>
    <source>
        <strain evidence="2 3">NRRL 64653</strain>
    </source>
</reference>
<organism evidence="2 3">
    <name type="scientific">Neonectria punicea</name>
    <dbReference type="NCBI Taxonomy" id="979145"/>
    <lineage>
        <taxon>Eukaryota</taxon>
        <taxon>Fungi</taxon>
        <taxon>Dikarya</taxon>
        <taxon>Ascomycota</taxon>
        <taxon>Pezizomycotina</taxon>
        <taxon>Sordariomycetes</taxon>
        <taxon>Hypocreomycetidae</taxon>
        <taxon>Hypocreales</taxon>
        <taxon>Nectriaceae</taxon>
        <taxon>Neonectria</taxon>
    </lineage>
</organism>
<keyword evidence="3" id="KW-1185">Reference proteome</keyword>
<dbReference type="EMBL" id="JAZAVJ010000115">
    <property type="protein sequence ID" value="KAK7413914.1"/>
    <property type="molecule type" value="Genomic_DNA"/>
</dbReference>
<name>A0ABR1GZ64_9HYPO</name>
<evidence type="ECO:0000313" key="2">
    <source>
        <dbReference type="EMBL" id="KAK7413914.1"/>
    </source>
</evidence>
<evidence type="ECO:0000256" key="1">
    <source>
        <dbReference type="SAM" id="SignalP"/>
    </source>
</evidence>